<protein>
    <submittedName>
        <fullName evidence="2">Uncharacterized protein</fullName>
    </submittedName>
</protein>
<sequence length="360" mass="40352">MPDRPGVYRKKPGRPPTSWMGLYMDVPESPQLCVSDSTVRACQRKNIPRSDMQLEQWRRLGVVVNELAKDANIPMIPANPASMVGVFVFQSAQETEDDVTDAERDAEGDVAMEDSQPASTTTTAPQVPKERFGRADWVIGQMSRAAFVPNPEPDEAQPQPAKRTTRSAKAAKRAQDRAAKAVSDAKASDMWATFSPFGVAELKASGFLDGDDARKTCARGYADPPETLTTEGARTRSGRKAPQARPYHMRYGLSRKGSFQETIFRKPLKDKFRQLGAYLVMGKMRHGLLFDDVFAILAKYTDLTFEQRAQPMDRDDFLNTVIGFYFEGFVEKVDEAQRLTPEDLEMLVEEFDQEHPGRLD</sequence>
<gene>
    <name evidence="2" type="ORF">F5X68DRAFT_188364</name>
</gene>
<evidence type="ECO:0000313" key="2">
    <source>
        <dbReference type="EMBL" id="KAH6692744.1"/>
    </source>
</evidence>
<comment type="caution">
    <text evidence="2">The sequence shown here is derived from an EMBL/GenBank/DDBJ whole genome shotgun (WGS) entry which is preliminary data.</text>
</comment>
<keyword evidence="3" id="KW-1185">Reference proteome</keyword>
<reference evidence="2" key="1">
    <citation type="journal article" date="2021" name="Nat. Commun.">
        <title>Genetic determinants of endophytism in the Arabidopsis root mycobiome.</title>
        <authorList>
            <person name="Mesny F."/>
            <person name="Miyauchi S."/>
            <person name="Thiergart T."/>
            <person name="Pickel B."/>
            <person name="Atanasova L."/>
            <person name="Karlsson M."/>
            <person name="Huettel B."/>
            <person name="Barry K.W."/>
            <person name="Haridas S."/>
            <person name="Chen C."/>
            <person name="Bauer D."/>
            <person name="Andreopoulos W."/>
            <person name="Pangilinan J."/>
            <person name="LaButti K."/>
            <person name="Riley R."/>
            <person name="Lipzen A."/>
            <person name="Clum A."/>
            <person name="Drula E."/>
            <person name="Henrissat B."/>
            <person name="Kohler A."/>
            <person name="Grigoriev I.V."/>
            <person name="Martin F.M."/>
            <person name="Hacquard S."/>
        </authorList>
    </citation>
    <scope>NUCLEOTIDE SEQUENCE</scope>
    <source>
        <strain evidence="2">MPI-SDFR-AT-0117</strain>
    </source>
</reference>
<feature type="region of interest" description="Disordered" evidence="1">
    <location>
        <begin position="94"/>
        <end position="131"/>
    </location>
</feature>
<feature type="region of interest" description="Disordered" evidence="1">
    <location>
        <begin position="219"/>
        <end position="245"/>
    </location>
</feature>
<dbReference type="EMBL" id="JAGSXJ010000004">
    <property type="protein sequence ID" value="KAH6692744.1"/>
    <property type="molecule type" value="Genomic_DNA"/>
</dbReference>
<accession>A0A9P9ADP3</accession>
<dbReference type="Proteomes" id="UP000770015">
    <property type="component" value="Unassembled WGS sequence"/>
</dbReference>
<name>A0A9P9ADP3_9PEZI</name>
<feature type="compositionally biased region" description="Basic residues" evidence="1">
    <location>
        <begin position="163"/>
        <end position="172"/>
    </location>
</feature>
<evidence type="ECO:0000313" key="3">
    <source>
        <dbReference type="Proteomes" id="UP000770015"/>
    </source>
</evidence>
<organism evidence="2 3">
    <name type="scientific">Plectosphaerella plurivora</name>
    <dbReference type="NCBI Taxonomy" id="936078"/>
    <lineage>
        <taxon>Eukaryota</taxon>
        <taxon>Fungi</taxon>
        <taxon>Dikarya</taxon>
        <taxon>Ascomycota</taxon>
        <taxon>Pezizomycotina</taxon>
        <taxon>Sordariomycetes</taxon>
        <taxon>Hypocreomycetidae</taxon>
        <taxon>Glomerellales</taxon>
        <taxon>Plectosphaerellaceae</taxon>
        <taxon>Plectosphaerella</taxon>
    </lineage>
</organism>
<dbReference type="AlphaFoldDB" id="A0A9P9ADP3"/>
<evidence type="ECO:0000256" key="1">
    <source>
        <dbReference type="SAM" id="MobiDB-lite"/>
    </source>
</evidence>
<feature type="region of interest" description="Disordered" evidence="1">
    <location>
        <begin position="146"/>
        <end position="180"/>
    </location>
</feature>
<feature type="compositionally biased region" description="Polar residues" evidence="1">
    <location>
        <begin position="116"/>
        <end position="125"/>
    </location>
</feature>
<proteinExistence type="predicted"/>